<evidence type="ECO:0000259" key="5">
    <source>
        <dbReference type="Pfam" id="PF19335"/>
    </source>
</evidence>
<feature type="compositionally biased region" description="Basic and acidic residues" evidence="3">
    <location>
        <begin position="636"/>
        <end position="647"/>
    </location>
</feature>
<dbReference type="GO" id="GO:0030313">
    <property type="term" value="C:cell envelope"/>
    <property type="evidence" value="ECO:0007669"/>
    <property type="project" value="TreeGrafter"/>
</dbReference>
<dbReference type="GO" id="GO:0015679">
    <property type="term" value="P:plasma membrane copper ion transport"/>
    <property type="evidence" value="ECO:0007669"/>
    <property type="project" value="TreeGrafter"/>
</dbReference>
<dbReference type="EMBL" id="FQYR01000003">
    <property type="protein sequence ID" value="SHJ09903.1"/>
    <property type="molecule type" value="Genomic_DNA"/>
</dbReference>
<organism evidence="8 9">
    <name type="scientific">Rubritalea squalenifaciens DSM 18772</name>
    <dbReference type="NCBI Taxonomy" id="1123071"/>
    <lineage>
        <taxon>Bacteria</taxon>
        <taxon>Pseudomonadati</taxon>
        <taxon>Verrucomicrobiota</taxon>
        <taxon>Verrucomicrobiia</taxon>
        <taxon>Verrucomicrobiales</taxon>
        <taxon>Rubritaleaceae</taxon>
        <taxon>Rubritalea</taxon>
    </lineage>
</organism>
<feature type="domain" description="CusB-like beta-barrel" evidence="7">
    <location>
        <begin position="254"/>
        <end position="329"/>
    </location>
</feature>
<keyword evidence="4" id="KW-0812">Transmembrane</keyword>
<dbReference type="Pfam" id="PF19335">
    <property type="entry name" value="HMBD"/>
    <property type="match status" value="2"/>
</dbReference>
<reference evidence="8 9" key="1">
    <citation type="submission" date="2016-11" db="EMBL/GenBank/DDBJ databases">
        <authorList>
            <person name="Jaros S."/>
            <person name="Januszkiewicz K."/>
            <person name="Wedrychowicz H."/>
        </authorList>
    </citation>
    <scope>NUCLEOTIDE SEQUENCE [LARGE SCALE GENOMIC DNA]</scope>
    <source>
        <strain evidence="8 9">DSM 18772</strain>
    </source>
</reference>
<feature type="domain" description="Heavy metal binding" evidence="5">
    <location>
        <begin position="346"/>
        <end position="373"/>
    </location>
</feature>
<evidence type="ECO:0000313" key="8">
    <source>
        <dbReference type="EMBL" id="SHJ09903.1"/>
    </source>
</evidence>
<dbReference type="OrthoDB" id="9765657at2"/>
<dbReference type="InParanoid" id="A0A1M6GIY5"/>
<evidence type="ECO:0000256" key="3">
    <source>
        <dbReference type="SAM" id="MobiDB-lite"/>
    </source>
</evidence>
<dbReference type="STRING" id="1123071.SAMN02745181_1183"/>
<dbReference type="PANTHER" id="PTHR30097">
    <property type="entry name" value="CATION EFFLUX SYSTEM PROTEIN CUSB"/>
    <property type="match status" value="1"/>
</dbReference>
<evidence type="ECO:0000313" key="9">
    <source>
        <dbReference type="Proteomes" id="UP000184510"/>
    </source>
</evidence>
<dbReference type="GO" id="GO:0046872">
    <property type="term" value="F:metal ion binding"/>
    <property type="evidence" value="ECO:0007669"/>
    <property type="project" value="InterPro"/>
</dbReference>
<dbReference type="InterPro" id="IPR045800">
    <property type="entry name" value="HMBD"/>
</dbReference>
<evidence type="ECO:0000256" key="2">
    <source>
        <dbReference type="ARBA" id="ARBA00022448"/>
    </source>
</evidence>
<dbReference type="InterPro" id="IPR051909">
    <property type="entry name" value="MFP_Cation_Efflux"/>
</dbReference>
<keyword evidence="2" id="KW-0813">Transport</keyword>
<dbReference type="Pfam" id="PF25919">
    <property type="entry name" value="BSH_CusB"/>
    <property type="match status" value="1"/>
</dbReference>
<gene>
    <name evidence="8" type="ORF">SAMN02745181_1183</name>
</gene>
<keyword evidence="4" id="KW-0472">Membrane</keyword>
<dbReference type="FunCoup" id="A0A1M6GIY5">
    <property type="interactions" value="77"/>
</dbReference>
<dbReference type="InterPro" id="IPR058792">
    <property type="entry name" value="Beta-barrel_RND_2"/>
</dbReference>
<feature type="transmembrane region" description="Helical" evidence="4">
    <location>
        <begin position="7"/>
        <end position="25"/>
    </location>
</feature>
<dbReference type="NCBIfam" id="TIGR01730">
    <property type="entry name" value="RND_mfp"/>
    <property type="match status" value="1"/>
</dbReference>
<dbReference type="Gene3D" id="2.40.50.100">
    <property type="match status" value="1"/>
</dbReference>
<sequence length="647" mass="70391">MKRLLKLVPILLVLGVTFYVGWWIGHPGSEKADQTEKASDTWWTCSMHPQIKQPSPGLCPICNMDLIPMSGGGEEDGPTTLTVSESTAKAQNIRISPVVARHAARNIDLVGTVAADERTLSRVTARVSGRIDRLFVDYTGVPVRKGDHLASIYSPSLLVAQQELIQAKRNLDAGSGANASLQSTRQALYRAAREKLRLLELTEDQINDIEKQASPSDHLTLYAPQSGIVLDLNVREGDYIQTGQVLFSLADLSSVWVNLEAYEQDLPWLRFAQEVSFTTQAAPGETFQGRIAFIDPVVDPATRTARVRVNVKNPDGLLKPGMFVRGAVTSTLTGKGYLLEASLKGKWVSPMHPEIIKDGPGKCDICGMDLVPAEQLGFRMDEGGAKAPLLVPASAVLRTGGRAIVYKRLKPEGESLKFQGTEIILGPRVGDSYIVAGGLSEGDFVVTQGAFKIDSELQIRAKQNMMSMPASYAGPPVPSKALDKGQLKALNDLLVTYMSLTRHLAHDREAEAAKLIPDLIKQGQVMKQPAIQSATRAFEGKRNRDQITQGLPALTAALADVVRNRAADQLETPVYLVHCPMAMNDKGADWLQINQEVENPYFGSEMFSCGLVKAQLTVKGDKSAQGQDSEPQVEPNRPEGGHEGHNH</sequence>
<dbReference type="GO" id="GO:0016020">
    <property type="term" value="C:membrane"/>
    <property type="evidence" value="ECO:0007669"/>
    <property type="project" value="InterPro"/>
</dbReference>
<keyword evidence="9" id="KW-1185">Reference proteome</keyword>
<dbReference type="AlphaFoldDB" id="A0A1M6GIY5"/>
<feature type="domain" description="Heavy metal binding" evidence="5">
    <location>
        <begin position="43"/>
        <end position="68"/>
    </location>
</feature>
<dbReference type="GO" id="GO:0060003">
    <property type="term" value="P:copper ion export"/>
    <property type="evidence" value="ECO:0007669"/>
    <property type="project" value="TreeGrafter"/>
</dbReference>
<accession>A0A1M6GIY5</accession>
<evidence type="ECO:0000256" key="4">
    <source>
        <dbReference type="SAM" id="Phobius"/>
    </source>
</evidence>
<dbReference type="Gene3D" id="2.40.420.20">
    <property type="match status" value="1"/>
</dbReference>
<proteinExistence type="inferred from homology"/>
<dbReference type="Gene3D" id="2.40.30.170">
    <property type="match status" value="1"/>
</dbReference>
<dbReference type="InterPro" id="IPR006143">
    <property type="entry name" value="RND_pump_MFP"/>
</dbReference>
<dbReference type="FunFam" id="2.40.30.170:FF:000010">
    <property type="entry name" value="Efflux RND transporter periplasmic adaptor subunit"/>
    <property type="match status" value="1"/>
</dbReference>
<dbReference type="SUPFAM" id="SSF111369">
    <property type="entry name" value="HlyD-like secretion proteins"/>
    <property type="match status" value="1"/>
</dbReference>
<dbReference type="PANTHER" id="PTHR30097:SF4">
    <property type="entry name" value="SLR6042 PROTEIN"/>
    <property type="match status" value="1"/>
</dbReference>
<evidence type="ECO:0000259" key="7">
    <source>
        <dbReference type="Pfam" id="PF25954"/>
    </source>
</evidence>
<evidence type="ECO:0000256" key="1">
    <source>
        <dbReference type="ARBA" id="ARBA00009477"/>
    </source>
</evidence>
<dbReference type="RefSeq" id="WP_143158574.1">
    <property type="nucleotide sequence ID" value="NZ_FQYR01000003.1"/>
</dbReference>
<dbReference type="GO" id="GO:0022857">
    <property type="term" value="F:transmembrane transporter activity"/>
    <property type="evidence" value="ECO:0007669"/>
    <property type="project" value="InterPro"/>
</dbReference>
<comment type="similarity">
    <text evidence="1">Belongs to the membrane fusion protein (MFP) (TC 8.A.1) family.</text>
</comment>
<feature type="domain" description="CusB-like barrel-sandwich hybrid" evidence="6">
    <location>
        <begin position="122"/>
        <end position="249"/>
    </location>
</feature>
<protein>
    <submittedName>
        <fullName evidence="8">Membrane fusion protein, Cu(I)/Ag(I) efflux system</fullName>
    </submittedName>
</protein>
<dbReference type="Proteomes" id="UP000184510">
    <property type="component" value="Unassembled WGS sequence"/>
</dbReference>
<evidence type="ECO:0000259" key="6">
    <source>
        <dbReference type="Pfam" id="PF25919"/>
    </source>
</evidence>
<keyword evidence="4" id="KW-1133">Transmembrane helix</keyword>
<dbReference type="Pfam" id="PF25954">
    <property type="entry name" value="Beta-barrel_RND_2"/>
    <property type="match status" value="1"/>
</dbReference>
<dbReference type="InterPro" id="IPR058790">
    <property type="entry name" value="BSH_CusB"/>
</dbReference>
<name>A0A1M6GIY5_9BACT</name>
<feature type="region of interest" description="Disordered" evidence="3">
    <location>
        <begin position="619"/>
        <end position="647"/>
    </location>
</feature>